<keyword evidence="1" id="KW-0560">Oxidoreductase</keyword>
<dbReference type="EC" id="1.1.2.4" evidence="1"/>
<proteinExistence type="predicted"/>
<dbReference type="GO" id="GO:0004458">
    <property type="term" value="F:D-lactate dehydrogenase (cytochrome) activity"/>
    <property type="evidence" value="ECO:0007669"/>
    <property type="project" value="UniProtKB-EC"/>
</dbReference>
<dbReference type="AlphaFoldDB" id="E6PXB0"/>
<accession>E6PXB0</accession>
<organism evidence="1">
    <name type="scientific">mine drainage metagenome</name>
    <dbReference type="NCBI Taxonomy" id="410659"/>
    <lineage>
        <taxon>unclassified sequences</taxon>
        <taxon>metagenomes</taxon>
        <taxon>ecological metagenomes</taxon>
    </lineage>
</organism>
<name>E6PXB0_9ZZZZ</name>
<evidence type="ECO:0000313" key="1">
    <source>
        <dbReference type="EMBL" id="CBH99569.1"/>
    </source>
</evidence>
<protein>
    <submittedName>
        <fullName evidence="1">Putative D-lactate dehydrogenase (Cytochrome)</fullName>
        <ecNumber evidence="1">1.1.2.4</ecNumber>
    </submittedName>
</protein>
<sequence length="25" mass="2797">MRNMAVIDAVFASAGNGKWETPQRF</sequence>
<dbReference type="EMBL" id="CABN01000031">
    <property type="protein sequence ID" value="CBH99569.1"/>
    <property type="molecule type" value="Genomic_DNA"/>
</dbReference>
<reference evidence="1" key="1">
    <citation type="submission" date="2009-10" db="EMBL/GenBank/DDBJ databases">
        <title>Diversity of trophic interactions inside an arsenic-rich microbial ecosystem.</title>
        <authorList>
            <person name="Bertin P.N."/>
            <person name="Heinrich-Salmeron A."/>
            <person name="Pelletier E."/>
            <person name="Goulhen-Chollet F."/>
            <person name="Arsene-Ploetze F."/>
            <person name="Gallien S."/>
            <person name="Calteau A."/>
            <person name="Vallenet D."/>
            <person name="Casiot C."/>
            <person name="Chane-Woon-Ming B."/>
            <person name="Giloteaux L."/>
            <person name="Barakat M."/>
            <person name="Bonnefoy V."/>
            <person name="Bruneel O."/>
            <person name="Chandler M."/>
            <person name="Cleiss J."/>
            <person name="Duran R."/>
            <person name="Elbaz-Poulichet F."/>
            <person name="Fonknechten N."/>
            <person name="Lauga B."/>
            <person name="Mornico D."/>
            <person name="Ortet P."/>
            <person name="Schaeffer C."/>
            <person name="Siguier P."/>
            <person name="Alexander Thil Smith A."/>
            <person name="Van Dorsselaer A."/>
            <person name="Weissenbach J."/>
            <person name="Medigue C."/>
            <person name="Le Paslier D."/>
        </authorList>
    </citation>
    <scope>NUCLEOTIDE SEQUENCE</scope>
</reference>
<gene>
    <name evidence="1" type="ORF">CARN3_0505</name>
</gene>
<comment type="caution">
    <text evidence="1">The sequence shown here is derived from an EMBL/GenBank/DDBJ whole genome shotgun (WGS) entry which is preliminary data.</text>
</comment>